<evidence type="ECO:0000256" key="4">
    <source>
        <dbReference type="ARBA" id="ARBA00023157"/>
    </source>
</evidence>
<evidence type="ECO:0000256" key="2">
    <source>
        <dbReference type="ARBA" id="ARBA00022729"/>
    </source>
</evidence>
<reference evidence="8" key="1">
    <citation type="submission" date="2020-01" db="EMBL/GenBank/DDBJ databases">
        <title>Draft genome sequence of the Termite Coptotermes fromosanus.</title>
        <authorList>
            <person name="Itakura S."/>
            <person name="Yosikawa Y."/>
            <person name="Umezawa K."/>
        </authorList>
    </citation>
    <scope>NUCLEOTIDE SEQUENCE [LARGE SCALE GENOMIC DNA]</scope>
</reference>
<evidence type="ECO:0000259" key="6">
    <source>
        <dbReference type="PROSITE" id="PS50940"/>
    </source>
</evidence>
<dbReference type="FunCoup" id="A0A6L2PX64">
    <property type="interactions" value="16"/>
</dbReference>
<dbReference type="InParanoid" id="A0A6L2PX64"/>
<evidence type="ECO:0000256" key="5">
    <source>
        <dbReference type="ARBA" id="ARBA00023180"/>
    </source>
</evidence>
<dbReference type="Pfam" id="PF01607">
    <property type="entry name" value="CBM_14"/>
    <property type="match status" value="3"/>
</dbReference>
<comment type="caution">
    <text evidence="7">The sequence shown here is derived from an EMBL/GenBank/DDBJ whole genome shotgun (WGS) entry which is preliminary data.</text>
</comment>
<dbReference type="AlphaFoldDB" id="A0A6L2PX64"/>
<keyword evidence="4" id="KW-1015">Disulfide bond</keyword>
<keyword evidence="5" id="KW-0325">Glycoprotein</keyword>
<evidence type="ECO:0000313" key="8">
    <source>
        <dbReference type="Proteomes" id="UP000502823"/>
    </source>
</evidence>
<dbReference type="PANTHER" id="PTHR23301">
    <property type="entry name" value="CHITIN BINDING PERITROPHIN-A"/>
    <property type="match status" value="1"/>
</dbReference>
<feature type="domain" description="Chitin-binding type-2" evidence="6">
    <location>
        <begin position="163"/>
        <end position="231"/>
    </location>
</feature>
<sequence>MLRNEVSCLHHVNVRERMFVVTVLSQRGGGSLSCPEKNGRFPSPTRCDTYIQCEDGVPEEIVCPDGLLFNAKARYFAYPCQYPVDVDCEGRPGLKERKSTGDCPYQYGYFRLGDSRNCGQFMNCVDGRGYVFDCPEGLAFNQDTYQCDWPDEVESCDAEAFLGFKCPEAAGFFGDEYRFYGHPTDCQKYFICINGRPRLYNCGEGNAFNDDIGGCDGIENVTNWVEIKCIDLAPRPALPLEDPPSSPANTFTNFSSHTDLQRAVRFSQNCEKSTISFFVFACLSLPAWNNSVSNGRIFMKLHI</sequence>
<dbReference type="EMBL" id="BLKM01008640">
    <property type="protein sequence ID" value="GFG34357.1"/>
    <property type="molecule type" value="Genomic_DNA"/>
</dbReference>
<keyword evidence="3" id="KW-0677">Repeat</keyword>
<dbReference type="Gene3D" id="2.170.140.10">
    <property type="entry name" value="Chitin binding domain"/>
    <property type="match status" value="3"/>
</dbReference>
<dbReference type="PROSITE" id="PS50940">
    <property type="entry name" value="CHIT_BIND_II"/>
    <property type="match status" value="3"/>
</dbReference>
<protein>
    <recommendedName>
        <fullName evidence="6">Chitin-binding type-2 domain-containing protein</fullName>
    </recommendedName>
</protein>
<dbReference type="InterPro" id="IPR051940">
    <property type="entry name" value="Chitin_bind-dev_reg"/>
</dbReference>
<keyword evidence="2" id="KW-0732">Signal</keyword>
<evidence type="ECO:0000256" key="3">
    <source>
        <dbReference type="ARBA" id="ARBA00022737"/>
    </source>
</evidence>
<dbReference type="SMART" id="SM00494">
    <property type="entry name" value="ChtBD2"/>
    <property type="match status" value="3"/>
</dbReference>
<keyword evidence="1" id="KW-0147">Chitin-binding</keyword>
<dbReference type="Proteomes" id="UP000502823">
    <property type="component" value="Unassembled WGS sequence"/>
</dbReference>
<evidence type="ECO:0000256" key="1">
    <source>
        <dbReference type="ARBA" id="ARBA00022669"/>
    </source>
</evidence>
<gene>
    <name evidence="7" type="ORF">Cfor_08796</name>
</gene>
<dbReference type="SUPFAM" id="SSF57625">
    <property type="entry name" value="Invertebrate chitin-binding proteins"/>
    <property type="match status" value="3"/>
</dbReference>
<accession>A0A6L2PX64</accession>
<dbReference type="InterPro" id="IPR036508">
    <property type="entry name" value="Chitin-bd_dom_sf"/>
</dbReference>
<keyword evidence="8" id="KW-1185">Reference proteome</keyword>
<proteinExistence type="predicted"/>
<dbReference type="OrthoDB" id="9991479at2759"/>
<dbReference type="GO" id="GO:0008061">
    <property type="term" value="F:chitin binding"/>
    <property type="evidence" value="ECO:0007669"/>
    <property type="project" value="UniProtKB-KW"/>
</dbReference>
<feature type="domain" description="Chitin-binding type-2" evidence="6">
    <location>
        <begin position="31"/>
        <end position="90"/>
    </location>
</feature>
<organism evidence="7 8">
    <name type="scientific">Coptotermes formosanus</name>
    <name type="common">Formosan subterranean termite</name>
    <dbReference type="NCBI Taxonomy" id="36987"/>
    <lineage>
        <taxon>Eukaryota</taxon>
        <taxon>Metazoa</taxon>
        <taxon>Ecdysozoa</taxon>
        <taxon>Arthropoda</taxon>
        <taxon>Hexapoda</taxon>
        <taxon>Insecta</taxon>
        <taxon>Pterygota</taxon>
        <taxon>Neoptera</taxon>
        <taxon>Polyneoptera</taxon>
        <taxon>Dictyoptera</taxon>
        <taxon>Blattodea</taxon>
        <taxon>Blattoidea</taxon>
        <taxon>Termitoidae</taxon>
        <taxon>Rhinotermitidae</taxon>
        <taxon>Coptotermes</taxon>
    </lineage>
</organism>
<dbReference type="PANTHER" id="PTHR23301:SF98">
    <property type="entry name" value="CHITIN-BINDING TYPE-2 DOMAIN-CONTAINING PROTEIN-RELATED"/>
    <property type="match status" value="1"/>
</dbReference>
<dbReference type="GO" id="GO:0005576">
    <property type="term" value="C:extracellular region"/>
    <property type="evidence" value="ECO:0007669"/>
    <property type="project" value="InterPro"/>
</dbReference>
<feature type="domain" description="Chitin-binding type-2" evidence="6">
    <location>
        <begin position="100"/>
        <end position="158"/>
    </location>
</feature>
<evidence type="ECO:0000313" key="7">
    <source>
        <dbReference type="EMBL" id="GFG34357.1"/>
    </source>
</evidence>
<name>A0A6L2PX64_COPFO</name>
<dbReference type="InterPro" id="IPR002557">
    <property type="entry name" value="Chitin-bd_dom"/>
</dbReference>